<evidence type="ECO:0000313" key="2">
    <source>
        <dbReference type="EMBL" id="GAH06778.1"/>
    </source>
</evidence>
<reference evidence="2" key="1">
    <citation type="journal article" date="2014" name="Front. Microbiol.">
        <title>High frequency of phylogenetically diverse reductive dehalogenase-homologous genes in deep subseafloor sedimentary metagenomes.</title>
        <authorList>
            <person name="Kawai M."/>
            <person name="Futagami T."/>
            <person name="Toyoda A."/>
            <person name="Takaki Y."/>
            <person name="Nishi S."/>
            <person name="Hori S."/>
            <person name="Arai W."/>
            <person name="Tsubouchi T."/>
            <person name="Morono Y."/>
            <person name="Uchiyama I."/>
            <person name="Ito T."/>
            <person name="Fujiyama A."/>
            <person name="Inagaki F."/>
            <person name="Takami H."/>
        </authorList>
    </citation>
    <scope>NUCLEOTIDE SEQUENCE</scope>
    <source>
        <strain evidence="2">Expedition CK06-06</strain>
    </source>
</reference>
<gene>
    <name evidence="2" type="ORF">S01H4_64016</name>
</gene>
<dbReference type="GO" id="GO:0005737">
    <property type="term" value="C:cytoplasm"/>
    <property type="evidence" value="ECO:0007669"/>
    <property type="project" value="TreeGrafter"/>
</dbReference>
<dbReference type="Pfam" id="PF13088">
    <property type="entry name" value="BNR_2"/>
    <property type="match status" value="1"/>
</dbReference>
<dbReference type="SUPFAM" id="SSF50939">
    <property type="entry name" value="Sialidases"/>
    <property type="match status" value="1"/>
</dbReference>
<protein>
    <recommendedName>
        <fullName evidence="1">Sialidase domain-containing protein</fullName>
    </recommendedName>
</protein>
<dbReference type="InterPro" id="IPR026856">
    <property type="entry name" value="Sialidase_fam"/>
</dbReference>
<dbReference type="CDD" id="cd15482">
    <property type="entry name" value="Sialidase_non-viral"/>
    <property type="match status" value="1"/>
</dbReference>
<name>X1EDN7_9ZZZZ</name>
<organism evidence="2">
    <name type="scientific">marine sediment metagenome</name>
    <dbReference type="NCBI Taxonomy" id="412755"/>
    <lineage>
        <taxon>unclassified sequences</taxon>
        <taxon>metagenomes</taxon>
        <taxon>ecological metagenomes</taxon>
    </lineage>
</organism>
<dbReference type="Gene3D" id="2.120.10.10">
    <property type="match status" value="1"/>
</dbReference>
<sequence length="130" mass="14952">IKNATKVNPQWYFSHVIYSDDHGKSWKLGGTLDGKTNECQAIETEDGSIYLNIRSYEGKNRRAYAWSTDEGLTWSKVKLEQSMIAPKCQASITRFTDRKHHGKNRVLFSSPAGTERENMTIRLSYDECRT</sequence>
<dbReference type="InterPro" id="IPR011040">
    <property type="entry name" value="Sialidase"/>
</dbReference>
<feature type="non-terminal residue" evidence="2">
    <location>
        <position position="1"/>
    </location>
</feature>
<dbReference type="GO" id="GO:0006689">
    <property type="term" value="P:ganglioside catabolic process"/>
    <property type="evidence" value="ECO:0007669"/>
    <property type="project" value="TreeGrafter"/>
</dbReference>
<dbReference type="EMBL" id="BART01038678">
    <property type="protein sequence ID" value="GAH06778.1"/>
    <property type="molecule type" value="Genomic_DNA"/>
</dbReference>
<dbReference type="PANTHER" id="PTHR10628:SF30">
    <property type="entry name" value="EXO-ALPHA-SIALIDASE"/>
    <property type="match status" value="1"/>
</dbReference>
<dbReference type="GO" id="GO:0009313">
    <property type="term" value="P:oligosaccharide catabolic process"/>
    <property type="evidence" value="ECO:0007669"/>
    <property type="project" value="TreeGrafter"/>
</dbReference>
<comment type="caution">
    <text evidence="2">The sequence shown here is derived from an EMBL/GenBank/DDBJ whole genome shotgun (WGS) entry which is preliminary data.</text>
</comment>
<dbReference type="GO" id="GO:0016020">
    <property type="term" value="C:membrane"/>
    <property type="evidence" value="ECO:0007669"/>
    <property type="project" value="TreeGrafter"/>
</dbReference>
<evidence type="ECO:0000259" key="1">
    <source>
        <dbReference type="Pfam" id="PF13088"/>
    </source>
</evidence>
<dbReference type="InterPro" id="IPR036278">
    <property type="entry name" value="Sialidase_sf"/>
</dbReference>
<dbReference type="AlphaFoldDB" id="X1EDN7"/>
<dbReference type="PANTHER" id="PTHR10628">
    <property type="entry name" value="SIALIDASE"/>
    <property type="match status" value="1"/>
</dbReference>
<accession>X1EDN7</accession>
<proteinExistence type="predicted"/>
<dbReference type="GO" id="GO:0004308">
    <property type="term" value="F:exo-alpha-sialidase activity"/>
    <property type="evidence" value="ECO:0007669"/>
    <property type="project" value="InterPro"/>
</dbReference>
<feature type="non-terminal residue" evidence="2">
    <location>
        <position position="130"/>
    </location>
</feature>
<feature type="domain" description="Sialidase" evidence="1">
    <location>
        <begin position="12"/>
        <end position="127"/>
    </location>
</feature>